<name>A0A136JG25_9PEZI</name>
<dbReference type="EMBL" id="KQ964246">
    <property type="protein sequence ID" value="KXJ96113.1"/>
    <property type="molecule type" value="Genomic_DNA"/>
</dbReference>
<evidence type="ECO:0000313" key="3">
    <source>
        <dbReference type="EMBL" id="KXJ96113.1"/>
    </source>
</evidence>
<protein>
    <recommendedName>
        <fullName evidence="5">Secreted protein</fullName>
    </recommendedName>
</protein>
<evidence type="ECO:0000256" key="1">
    <source>
        <dbReference type="SAM" id="MobiDB-lite"/>
    </source>
</evidence>
<proteinExistence type="predicted"/>
<organism evidence="3 4">
    <name type="scientific">Microdochium bolleyi</name>
    <dbReference type="NCBI Taxonomy" id="196109"/>
    <lineage>
        <taxon>Eukaryota</taxon>
        <taxon>Fungi</taxon>
        <taxon>Dikarya</taxon>
        <taxon>Ascomycota</taxon>
        <taxon>Pezizomycotina</taxon>
        <taxon>Sordariomycetes</taxon>
        <taxon>Xylariomycetidae</taxon>
        <taxon>Xylariales</taxon>
        <taxon>Microdochiaceae</taxon>
        <taxon>Microdochium</taxon>
    </lineage>
</organism>
<evidence type="ECO:0008006" key="5">
    <source>
        <dbReference type="Google" id="ProtNLM"/>
    </source>
</evidence>
<feature type="non-terminal residue" evidence="3">
    <location>
        <position position="102"/>
    </location>
</feature>
<dbReference type="AlphaFoldDB" id="A0A136JG25"/>
<sequence>MRCLALLAAVPVLLPSCHPAILPSSTLSSSPGRAGQSHSACLAKQHISMRPDRTTTLFGSCLDLGQGRVLHSQHRTRRAPPERGRTTWSPVLTAGTVRWSSP</sequence>
<feature type="region of interest" description="Disordered" evidence="1">
    <location>
        <begin position="69"/>
        <end position="102"/>
    </location>
</feature>
<evidence type="ECO:0000313" key="4">
    <source>
        <dbReference type="Proteomes" id="UP000070501"/>
    </source>
</evidence>
<reference evidence="4" key="1">
    <citation type="submission" date="2016-02" db="EMBL/GenBank/DDBJ databases">
        <title>Draft genome sequence of Microdochium bolleyi, a fungal endophyte of beachgrass.</title>
        <authorList>
            <consortium name="DOE Joint Genome Institute"/>
            <person name="David A.S."/>
            <person name="May G."/>
            <person name="Haridas S."/>
            <person name="Lim J."/>
            <person name="Wang M."/>
            <person name="Labutti K."/>
            <person name="Lipzen A."/>
            <person name="Barry K."/>
            <person name="Grigoriev I.V."/>
        </authorList>
    </citation>
    <scope>NUCLEOTIDE SEQUENCE [LARGE SCALE GENOMIC DNA]</scope>
    <source>
        <strain evidence="4">J235TASD1</strain>
    </source>
</reference>
<accession>A0A136JG25</accession>
<dbReference type="InParanoid" id="A0A136JG25"/>
<feature type="signal peptide" evidence="2">
    <location>
        <begin position="1"/>
        <end position="19"/>
    </location>
</feature>
<dbReference type="Proteomes" id="UP000070501">
    <property type="component" value="Unassembled WGS sequence"/>
</dbReference>
<gene>
    <name evidence="3" type="ORF">Micbo1qcDRAFT_158314</name>
</gene>
<keyword evidence="2" id="KW-0732">Signal</keyword>
<evidence type="ECO:0000256" key="2">
    <source>
        <dbReference type="SAM" id="SignalP"/>
    </source>
</evidence>
<keyword evidence="4" id="KW-1185">Reference proteome</keyword>
<feature type="chain" id="PRO_5007293732" description="Secreted protein" evidence="2">
    <location>
        <begin position="20"/>
        <end position="102"/>
    </location>
</feature>